<gene>
    <name evidence="4" type="ORF">SAMN04487950_1890</name>
</gene>
<dbReference type="Pfam" id="PF13649">
    <property type="entry name" value="Methyltransf_25"/>
    <property type="match status" value="1"/>
</dbReference>
<dbReference type="AlphaFoldDB" id="A0A1I4E7K7"/>
<dbReference type="GO" id="GO:0008168">
    <property type="term" value="F:methyltransferase activity"/>
    <property type="evidence" value="ECO:0007669"/>
    <property type="project" value="UniProtKB-KW"/>
</dbReference>
<dbReference type="EMBL" id="FOTC01000002">
    <property type="protein sequence ID" value="SFL00587.1"/>
    <property type="molecule type" value="Genomic_DNA"/>
</dbReference>
<accession>A0A1I4E7K7</accession>
<dbReference type="PANTHER" id="PTHR43861:SF1">
    <property type="entry name" value="TRANS-ACONITATE 2-METHYLTRANSFERASE"/>
    <property type="match status" value="1"/>
</dbReference>
<sequence>MGDGVAETQQFYTRWAGLYDALASHTPGIGGLRERAITRLAPARGDTVVEMGCGTGANFPYLRERVGSEGTVVGVDLTGGMLAEARARIEREGWENVHVVAGDAARPPVADADAVFASFVSGMLADPAAAVDTWADLVDEGGRLGLLDLARSTRPVGRSLNVLFAGLVFAGLPSKRRADAAEAPRLLDNRVVAAQQALRERCTDVHYSTHALGFARLAAGTVE</sequence>
<dbReference type="SUPFAM" id="SSF53335">
    <property type="entry name" value="S-adenosyl-L-methionine-dependent methyltransferases"/>
    <property type="match status" value="1"/>
</dbReference>
<dbReference type="RefSeq" id="WP_089868759.1">
    <property type="nucleotide sequence ID" value="NZ_FOTC01000002.1"/>
</dbReference>
<dbReference type="STRING" id="553466.SAMN04487950_1890"/>
<evidence type="ECO:0000256" key="2">
    <source>
        <dbReference type="ARBA" id="ARBA00022679"/>
    </source>
</evidence>
<evidence type="ECO:0000256" key="1">
    <source>
        <dbReference type="ARBA" id="ARBA00022603"/>
    </source>
</evidence>
<keyword evidence="5" id="KW-1185">Reference proteome</keyword>
<dbReference type="InterPro" id="IPR041698">
    <property type="entry name" value="Methyltransf_25"/>
</dbReference>
<evidence type="ECO:0000313" key="4">
    <source>
        <dbReference type="EMBL" id="SFL00587.1"/>
    </source>
</evidence>
<protein>
    <submittedName>
        <fullName evidence="4">Ubiquinone/menaquinone biosynthesis C-methylase UbiE</fullName>
    </submittedName>
</protein>
<feature type="domain" description="Methyltransferase" evidence="3">
    <location>
        <begin position="48"/>
        <end position="142"/>
    </location>
</feature>
<dbReference type="PANTHER" id="PTHR43861">
    <property type="entry name" value="TRANS-ACONITATE 2-METHYLTRANSFERASE-RELATED"/>
    <property type="match status" value="1"/>
</dbReference>
<dbReference type="Proteomes" id="UP000199607">
    <property type="component" value="Unassembled WGS sequence"/>
</dbReference>
<keyword evidence="2" id="KW-0808">Transferase</keyword>
<evidence type="ECO:0000313" key="5">
    <source>
        <dbReference type="Proteomes" id="UP000199607"/>
    </source>
</evidence>
<dbReference type="CDD" id="cd02440">
    <property type="entry name" value="AdoMet_MTases"/>
    <property type="match status" value="1"/>
</dbReference>
<keyword evidence="4" id="KW-0830">Ubiquinone</keyword>
<organism evidence="4 5">
    <name type="scientific">Halogranum rubrum</name>
    <dbReference type="NCBI Taxonomy" id="553466"/>
    <lineage>
        <taxon>Archaea</taxon>
        <taxon>Methanobacteriati</taxon>
        <taxon>Methanobacteriota</taxon>
        <taxon>Stenosarchaea group</taxon>
        <taxon>Halobacteria</taxon>
        <taxon>Halobacteriales</taxon>
        <taxon>Haloferacaceae</taxon>
    </lineage>
</organism>
<dbReference type="GO" id="GO:0032259">
    <property type="term" value="P:methylation"/>
    <property type="evidence" value="ECO:0007669"/>
    <property type="project" value="UniProtKB-KW"/>
</dbReference>
<reference evidence="5" key="1">
    <citation type="submission" date="2016-10" db="EMBL/GenBank/DDBJ databases">
        <authorList>
            <person name="Varghese N."/>
            <person name="Submissions S."/>
        </authorList>
    </citation>
    <scope>NUCLEOTIDE SEQUENCE [LARGE SCALE GENOMIC DNA]</scope>
    <source>
        <strain evidence="5">CGMCC 1.7738</strain>
    </source>
</reference>
<keyword evidence="1 4" id="KW-0489">Methyltransferase</keyword>
<name>A0A1I4E7K7_9EURY</name>
<proteinExistence type="predicted"/>
<dbReference type="InterPro" id="IPR029063">
    <property type="entry name" value="SAM-dependent_MTases_sf"/>
</dbReference>
<evidence type="ECO:0000259" key="3">
    <source>
        <dbReference type="Pfam" id="PF13649"/>
    </source>
</evidence>
<dbReference type="Gene3D" id="3.40.50.150">
    <property type="entry name" value="Vaccinia Virus protein VP39"/>
    <property type="match status" value="1"/>
</dbReference>